<comment type="caution">
    <text evidence="3">The sequence shown here is derived from an EMBL/GenBank/DDBJ whole genome shotgun (WGS) entry which is preliminary data.</text>
</comment>
<keyword evidence="4" id="KW-1185">Reference proteome</keyword>
<reference evidence="3" key="1">
    <citation type="submission" date="2023-06" db="EMBL/GenBank/DDBJ databases">
        <title>Survivors Of The Sea: Transcriptome response of Skeletonema marinoi to long-term dormancy.</title>
        <authorList>
            <person name="Pinder M.I.M."/>
            <person name="Kourtchenko O."/>
            <person name="Robertson E.K."/>
            <person name="Larsson T."/>
            <person name="Maumus F."/>
            <person name="Osuna-Cruz C.M."/>
            <person name="Vancaester E."/>
            <person name="Stenow R."/>
            <person name="Vandepoele K."/>
            <person name="Ploug H."/>
            <person name="Bruchert V."/>
            <person name="Godhe A."/>
            <person name="Topel M."/>
        </authorList>
    </citation>
    <scope>NUCLEOTIDE SEQUENCE</scope>
    <source>
        <strain evidence="3">R05AC</strain>
    </source>
</reference>
<name>A0AAD9D4A9_9STRA</name>
<gene>
    <name evidence="3" type="ORF">QTG54_016084</name>
</gene>
<feature type="compositionally biased region" description="Low complexity" evidence="1">
    <location>
        <begin position="99"/>
        <end position="109"/>
    </location>
</feature>
<keyword evidence="2" id="KW-0812">Transmembrane</keyword>
<keyword evidence="2" id="KW-1133">Transmembrane helix</keyword>
<evidence type="ECO:0000256" key="2">
    <source>
        <dbReference type="SAM" id="Phobius"/>
    </source>
</evidence>
<evidence type="ECO:0000313" key="4">
    <source>
        <dbReference type="Proteomes" id="UP001224775"/>
    </source>
</evidence>
<accession>A0AAD9D4A9</accession>
<organism evidence="3 4">
    <name type="scientific">Skeletonema marinoi</name>
    <dbReference type="NCBI Taxonomy" id="267567"/>
    <lineage>
        <taxon>Eukaryota</taxon>
        <taxon>Sar</taxon>
        <taxon>Stramenopiles</taxon>
        <taxon>Ochrophyta</taxon>
        <taxon>Bacillariophyta</taxon>
        <taxon>Coscinodiscophyceae</taxon>
        <taxon>Thalassiosirophycidae</taxon>
        <taxon>Thalassiosirales</taxon>
        <taxon>Skeletonemataceae</taxon>
        <taxon>Skeletonema</taxon>
        <taxon>Skeletonema marinoi-dohrnii complex</taxon>
    </lineage>
</organism>
<sequence>MSTPLASTDAQPNIDVVQVDTDGTTGVLPRSTEEALEADALPLAEEDLEGDVVIYATTPSSTVRNWKRPALLLALVSLLVIAISVGVSNRNNANKGSIAVVQQQQAKKQPLPPKGPKKEEAAADGIVEAPKVAPVKPAKPPKKQAEQFITPYPTDEGTTTVSTEVTAPPTVANRPVGSSVIESPTWRG</sequence>
<evidence type="ECO:0000256" key="1">
    <source>
        <dbReference type="SAM" id="MobiDB-lite"/>
    </source>
</evidence>
<dbReference type="EMBL" id="JATAAI010000052">
    <property type="protein sequence ID" value="KAK1733227.1"/>
    <property type="molecule type" value="Genomic_DNA"/>
</dbReference>
<dbReference type="Proteomes" id="UP001224775">
    <property type="component" value="Unassembled WGS sequence"/>
</dbReference>
<evidence type="ECO:0008006" key="5">
    <source>
        <dbReference type="Google" id="ProtNLM"/>
    </source>
</evidence>
<dbReference type="AlphaFoldDB" id="A0AAD9D4A9"/>
<evidence type="ECO:0000313" key="3">
    <source>
        <dbReference type="EMBL" id="KAK1733227.1"/>
    </source>
</evidence>
<feature type="transmembrane region" description="Helical" evidence="2">
    <location>
        <begin position="70"/>
        <end position="87"/>
    </location>
</feature>
<proteinExistence type="predicted"/>
<feature type="compositionally biased region" description="Polar residues" evidence="1">
    <location>
        <begin position="156"/>
        <end position="165"/>
    </location>
</feature>
<protein>
    <recommendedName>
        <fullName evidence="5">Transmembrane protein</fullName>
    </recommendedName>
</protein>
<feature type="region of interest" description="Disordered" evidence="1">
    <location>
        <begin position="99"/>
        <end position="188"/>
    </location>
</feature>
<keyword evidence="2" id="KW-0472">Membrane</keyword>